<dbReference type="RefSeq" id="WP_251812401.1">
    <property type="nucleotide sequence ID" value="NZ_CP101527.1"/>
</dbReference>
<evidence type="ECO:0000259" key="1">
    <source>
        <dbReference type="Pfam" id="PF07238"/>
    </source>
</evidence>
<protein>
    <submittedName>
        <fullName evidence="2">PilZ domain-containing protein</fullName>
    </submittedName>
</protein>
<dbReference type="Gene3D" id="2.40.10.220">
    <property type="entry name" value="predicted glycosyltransferase like domains"/>
    <property type="match status" value="1"/>
</dbReference>
<reference evidence="2" key="1">
    <citation type="submission" date="2022-07" db="EMBL/GenBank/DDBJ databases">
        <title>Alkalimarinus sp. nov., isolated from gut of a Alitta virens.</title>
        <authorList>
            <person name="Yang A.I."/>
            <person name="Shin N.-R."/>
        </authorList>
    </citation>
    <scope>NUCLEOTIDE SEQUENCE</scope>
    <source>
        <strain evidence="2">FA028</strain>
    </source>
</reference>
<proteinExistence type="predicted"/>
<name>A0A9E8HLG9_9ALTE</name>
<dbReference type="InterPro" id="IPR009875">
    <property type="entry name" value="PilZ_domain"/>
</dbReference>
<dbReference type="KEGG" id="asem:NNL22_08780"/>
<dbReference type="SUPFAM" id="SSF141371">
    <property type="entry name" value="PilZ domain-like"/>
    <property type="match status" value="1"/>
</dbReference>
<keyword evidence="3" id="KW-1185">Reference proteome</keyword>
<sequence>MPLAAEKRKHPRIKVSFDVEVRHPLNGVAHYQTRDMSDTGMFVISKASEIVAQEGEIVRVLIETASFVEPMTVDMRVVRHTSDGKALSFI</sequence>
<feature type="domain" description="PilZ" evidence="1">
    <location>
        <begin position="6"/>
        <end position="85"/>
    </location>
</feature>
<gene>
    <name evidence="2" type="ORF">NNL22_08780</name>
</gene>
<dbReference type="EMBL" id="CP101527">
    <property type="protein sequence ID" value="UZW76659.1"/>
    <property type="molecule type" value="Genomic_DNA"/>
</dbReference>
<dbReference type="GO" id="GO:0035438">
    <property type="term" value="F:cyclic-di-GMP binding"/>
    <property type="evidence" value="ECO:0007669"/>
    <property type="project" value="InterPro"/>
</dbReference>
<evidence type="ECO:0000313" key="2">
    <source>
        <dbReference type="EMBL" id="UZW76659.1"/>
    </source>
</evidence>
<organism evidence="2 3">
    <name type="scientific">Alkalimarinus sediminis</name>
    <dbReference type="NCBI Taxonomy" id="1632866"/>
    <lineage>
        <taxon>Bacteria</taxon>
        <taxon>Pseudomonadati</taxon>
        <taxon>Pseudomonadota</taxon>
        <taxon>Gammaproteobacteria</taxon>
        <taxon>Alteromonadales</taxon>
        <taxon>Alteromonadaceae</taxon>
        <taxon>Alkalimarinus</taxon>
    </lineage>
</organism>
<dbReference type="Pfam" id="PF07238">
    <property type="entry name" value="PilZ"/>
    <property type="match status" value="1"/>
</dbReference>
<dbReference type="Proteomes" id="UP001164472">
    <property type="component" value="Chromosome"/>
</dbReference>
<dbReference type="AlphaFoldDB" id="A0A9E8HLG9"/>
<accession>A0A9E8HLG9</accession>
<evidence type="ECO:0000313" key="3">
    <source>
        <dbReference type="Proteomes" id="UP001164472"/>
    </source>
</evidence>